<proteinExistence type="predicted"/>
<evidence type="ECO:0000256" key="1">
    <source>
        <dbReference type="SAM" id="Coils"/>
    </source>
</evidence>
<dbReference type="RefSeq" id="XP_031015960.1">
    <property type="nucleotide sequence ID" value="XM_031159958.1"/>
</dbReference>
<dbReference type="EMBL" id="QKXC01000119">
    <property type="protein sequence ID" value="RBR18891.1"/>
    <property type="molecule type" value="Genomic_DNA"/>
</dbReference>
<dbReference type="Proteomes" id="UP000253153">
    <property type="component" value="Unassembled WGS sequence"/>
</dbReference>
<dbReference type="GeneID" id="41995254"/>
<comment type="caution">
    <text evidence="2">The sequence shown here is derived from an EMBL/GenBank/DDBJ whole genome shotgun (WGS) entry which is preliminary data.</text>
</comment>
<dbReference type="AlphaFoldDB" id="A0A366RP49"/>
<gene>
    <name evidence="2" type="ORF">FIESC28_05813</name>
</gene>
<keyword evidence="3" id="KW-1185">Reference proteome</keyword>
<keyword evidence="1" id="KW-0175">Coiled coil</keyword>
<evidence type="ECO:0000313" key="3">
    <source>
        <dbReference type="Proteomes" id="UP000253153"/>
    </source>
</evidence>
<feature type="coiled-coil region" evidence="1">
    <location>
        <begin position="393"/>
        <end position="420"/>
    </location>
</feature>
<organism evidence="2 3">
    <name type="scientific">Fusarium coffeatum</name>
    <dbReference type="NCBI Taxonomy" id="231269"/>
    <lineage>
        <taxon>Eukaryota</taxon>
        <taxon>Fungi</taxon>
        <taxon>Dikarya</taxon>
        <taxon>Ascomycota</taxon>
        <taxon>Pezizomycotina</taxon>
        <taxon>Sordariomycetes</taxon>
        <taxon>Hypocreomycetidae</taxon>
        <taxon>Hypocreales</taxon>
        <taxon>Nectriaceae</taxon>
        <taxon>Fusarium</taxon>
        <taxon>Fusarium incarnatum-equiseti species complex</taxon>
    </lineage>
</organism>
<accession>A0A366RP49</accession>
<protein>
    <submittedName>
        <fullName evidence="2">Uncharacterized protein</fullName>
    </submittedName>
</protein>
<dbReference type="OrthoDB" id="5424209at2759"/>
<evidence type="ECO:0000313" key="2">
    <source>
        <dbReference type="EMBL" id="RBR18891.1"/>
    </source>
</evidence>
<reference evidence="2 3" key="1">
    <citation type="submission" date="2018-06" db="EMBL/GenBank/DDBJ databases">
        <title>Fusarium incarnatum-equiseti species complex species 28.</title>
        <authorList>
            <person name="Gardiner D.M."/>
        </authorList>
    </citation>
    <scope>NUCLEOTIDE SEQUENCE [LARGE SCALE GENOMIC DNA]</scope>
    <source>
        <strain evidence="2 3">FIESC_28</strain>
    </source>
</reference>
<name>A0A366RP49_9HYPO</name>
<sequence length="645" mass="72965">MSQNVEDPPFDIVSARFRTATNPLRRLPLVSSYLNGLQSRLGVEVVRAILARAEEVLEAFKVVDSVDEDNYDYDYEFDFGNDFEGNYQIDISMRETRDCPATAAPTIMIDFKTFPTDREALREATQQIAEFARDVSNEPFCVELIDLRLVYTITYGPVKDRLGLLQCWDKMRILVYERLEAHDATKGSITSISLFHYGTRQFYRNNPVTIFITVDYDSQEVGWPDVIEDIEKSLKEHHLPPLYIHIEHNVGFSSAPPSLLDLEGERARNRLGRGYIEGAYNKTVNLGEVIGPANFVMREDWTEGYSGHGNLGCYVEVKTAQGSWEKYGLTNYHVVRGAFPGFDTTIVNKETVLVTPPAQSALLVADENGLLPGSHEALAMMESPPRSLHDYTLWIAQKNLDEMNRSLQRLQDNVAGSSHAKQTYERVDGYKVELIQEVEKKKDFFNFYQHALGEVFAASGFSERTSENGRLDWALIKVAEGRTGTNILPDRSAWGSTLGRPFLTFGRQLQPPGSQPGHSESISLENQVQSEEAFKYGTTTGPIRGEFHIFKTNVQFMDDQHVGDDPLSSEYLFQMRREVRDEPFAGAIVYDKWGCVLGLLSRGLQPQRAGDFHVYVTPIEHVFRHIKESSNGRIVDIRVAQDQAA</sequence>